<proteinExistence type="predicted"/>
<dbReference type="PANTHER" id="PTHR45184">
    <property type="entry name" value="DNAJ PROTEIN ERDJ3A"/>
    <property type="match status" value="1"/>
</dbReference>
<reference evidence="1 2" key="1">
    <citation type="journal article" date="2014" name="Agronomy (Basel)">
        <title>A Draft Genome Sequence for Ensete ventricosum, the Drought-Tolerant Tree Against Hunger.</title>
        <authorList>
            <person name="Harrison J."/>
            <person name="Moore K.A."/>
            <person name="Paszkiewicz K."/>
            <person name="Jones T."/>
            <person name="Grant M."/>
            <person name="Ambacheew D."/>
            <person name="Muzemil S."/>
            <person name="Studholme D.J."/>
        </authorList>
    </citation>
    <scope>NUCLEOTIDE SEQUENCE [LARGE SCALE GENOMIC DNA]</scope>
</reference>
<evidence type="ECO:0000313" key="1">
    <source>
        <dbReference type="EMBL" id="RRT43463.1"/>
    </source>
</evidence>
<sequence length="214" mass="23970">MTYYFSFQVLGVDKSASQRDIQKAFHKYVLLTSYVNEIQLLRCFSVTSLQTRVDGSQWVVKEMAEHFPSLLVETLVLVEIHLVLALAHDVSHPMLKRLGVKKLPSVVGKLVTGEMHVLRSGIIVKDLKSGIEELRTLLENFEKKNKVSSDHSKKPSQNEEAGNVPFLTAWNIDNLCGEKAIVCFIGAFRSSKGRDQLGKIVSEVSKSCYTFAVV</sequence>
<dbReference type="Proteomes" id="UP000287651">
    <property type="component" value="Unassembled WGS sequence"/>
</dbReference>
<gene>
    <name evidence="1" type="ORF">B296_00033980</name>
</gene>
<dbReference type="AlphaFoldDB" id="A0A426XVB3"/>
<comment type="caution">
    <text evidence="1">The sequence shown here is derived from an EMBL/GenBank/DDBJ whole genome shotgun (WGS) entry which is preliminary data.</text>
</comment>
<dbReference type="InterPro" id="IPR052842">
    <property type="entry name" value="ER_Co-chaperone"/>
</dbReference>
<name>A0A426XVB3_ENSVE</name>
<evidence type="ECO:0000313" key="2">
    <source>
        <dbReference type="Proteomes" id="UP000287651"/>
    </source>
</evidence>
<accession>A0A426XVB3</accession>
<dbReference type="EMBL" id="AMZH03017126">
    <property type="protein sequence ID" value="RRT43463.1"/>
    <property type="molecule type" value="Genomic_DNA"/>
</dbReference>
<organism evidence="1 2">
    <name type="scientific">Ensete ventricosum</name>
    <name type="common">Abyssinian banana</name>
    <name type="synonym">Musa ensete</name>
    <dbReference type="NCBI Taxonomy" id="4639"/>
    <lineage>
        <taxon>Eukaryota</taxon>
        <taxon>Viridiplantae</taxon>
        <taxon>Streptophyta</taxon>
        <taxon>Embryophyta</taxon>
        <taxon>Tracheophyta</taxon>
        <taxon>Spermatophyta</taxon>
        <taxon>Magnoliopsida</taxon>
        <taxon>Liliopsida</taxon>
        <taxon>Zingiberales</taxon>
        <taxon>Musaceae</taxon>
        <taxon>Ensete</taxon>
    </lineage>
</organism>
<protein>
    <submittedName>
        <fullName evidence="1">Uncharacterized protein</fullName>
    </submittedName>
</protein>
<dbReference type="PANTHER" id="PTHR45184:SF1">
    <property type="entry name" value="DNAJ PROTEIN ERDJ3A"/>
    <property type="match status" value="1"/>
</dbReference>